<dbReference type="SUPFAM" id="SSF50630">
    <property type="entry name" value="Acid proteases"/>
    <property type="match status" value="1"/>
</dbReference>
<dbReference type="PROSITE" id="PS51767">
    <property type="entry name" value="PEPTIDASE_A1"/>
    <property type="match status" value="1"/>
</dbReference>
<organism evidence="8 9">
    <name type="scientific">Acorus calamus</name>
    <name type="common">Sweet flag</name>
    <dbReference type="NCBI Taxonomy" id="4465"/>
    <lineage>
        <taxon>Eukaryota</taxon>
        <taxon>Viridiplantae</taxon>
        <taxon>Streptophyta</taxon>
        <taxon>Embryophyta</taxon>
        <taxon>Tracheophyta</taxon>
        <taxon>Spermatophyta</taxon>
        <taxon>Magnoliopsida</taxon>
        <taxon>Liliopsida</taxon>
        <taxon>Acoraceae</taxon>
        <taxon>Acorus</taxon>
    </lineage>
</organism>
<accession>A0AAV9CN15</accession>
<dbReference type="InterPro" id="IPR034161">
    <property type="entry name" value="Pepsin-like_plant"/>
</dbReference>
<sequence>MATKLLLLLFILFTTTKTFSVSSTHHFPTTTTTTKTFSIELIHRDYSPKSPFHDPTSSIYSRRNSSLQRSLRRLHHLTNISRLVQAAVTPDDGAYLMQLTIGTPPTLMLAVLDTGSDLIWSQCLPCNPCYTQDPPIFNPSSSSSSSFQTLGCNSTPCEELLDIRSCDVTSDRCTYNITYLDDSTSGGDLALENLGMVSMDRRNVSLLNIAFGRTTRLVGLSMGPLSLVSQLGDAVDYRFSYCFVRITDTESGSQMVLGEDAVLSGKSTPIIQPKSTNNTFYYVNLVEISVGEEDIGVPEGKFVPSDTGEGGLIVDSGAELIYLDGVVYRLLVSELKRVIGLEEVEHGAGEVCYKGTSKDLAEGKAVPVVTLHFDGGLDVPLELLSTFQEIVEGVVCLAVEPTNDVSIIGNLAQQNLNVGFDLKEKRVYMSPADCATF</sequence>
<dbReference type="CDD" id="cd05476">
    <property type="entry name" value="pepsin_A_like_plant"/>
    <property type="match status" value="1"/>
</dbReference>
<comment type="caution">
    <text evidence="8">The sequence shown here is derived from an EMBL/GenBank/DDBJ whole genome shotgun (WGS) entry which is preliminary data.</text>
</comment>
<keyword evidence="4" id="KW-0378">Hydrolase</keyword>
<feature type="domain" description="Peptidase A1" evidence="7">
    <location>
        <begin position="95"/>
        <end position="430"/>
    </location>
</feature>
<dbReference type="GO" id="GO:0004190">
    <property type="term" value="F:aspartic-type endopeptidase activity"/>
    <property type="evidence" value="ECO:0007669"/>
    <property type="project" value="UniProtKB-KW"/>
</dbReference>
<feature type="signal peptide" evidence="6">
    <location>
        <begin position="1"/>
        <end position="18"/>
    </location>
</feature>
<keyword evidence="9" id="KW-1185">Reference proteome</keyword>
<reference evidence="8" key="2">
    <citation type="submission" date="2023-06" db="EMBL/GenBank/DDBJ databases">
        <authorList>
            <person name="Ma L."/>
            <person name="Liu K.-W."/>
            <person name="Li Z."/>
            <person name="Hsiao Y.-Y."/>
            <person name="Qi Y."/>
            <person name="Fu T."/>
            <person name="Tang G."/>
            <person name="Zhang D."/>
            <person name="Sun W.-H."/>
            <person name="Liu D.-K."/>
            <person name="Li Y."/>
            <person name="Chen G.-Z."/>
            <person name="Liu X.-D."/>
            <person name="Liao X.-Y."/>
            <person name="Jiang Y.-T."/>
            <person name="Yu X."/>
            <person name="Hao Y."/>
            <person name="Huang J."/>
            <person name="Zhao X.-W."/>
            <person name="Ke S."/>
            <person name="Chen Y.-Y."/>
            <person name="Wu W.-L."/>
            <person name="Hsu J.-L."/>
            <person name="Lin Y.-F."/>
            <person name="Huang M.-D."/>
            <person name="Li C.-Y."/>
            <person name="Huang L."/>
            <person name="Wang Z.-W."/>
            <person name="Zhao X."/>
            <person name="Zhong W.-Y."/>
            <person name="Peng D.-H."/>
            <person name="Ahmad S."/>
            <person name="Lan S."/>
            <person name="Zhang J.-S."/>
            <person name="Tsai W.-C."/>
            <person name="Van De Peer Y."/>
            <person name="Liu Z.-J."/>
        </authorList>
    </citation>
    <scope>NUCLEOTIDE SEQUENCE</scope>
    <source>
        <strain evidence="8">CP</strain>
        <tissue evidence="8">Leaves</tissue>
    </source>
</reference>
<dbReference type="EMBL" id="JAUJYO010000018">
    <property type="protein sequence ID" value="KAK1290024.1"/>
    <property type="molecule type" value="Genomic_DNA"/>
</dbReference>
<comment type="similarity">
    <text evidence="1">Belongs to the peptidase A1 family.</text>
</comment>
<evidence type="ECO:0000256" key="1">
    <source>
        <dbReference type="ARBA" id="ARBA00007447"/>
    </source>
</evidence>
<keyword evidence="2" id="KW-0645">Protease</keyword>
<evidence type="ECO:0000256" key="3">
    <source>
        <dbReference type="ARBA" id="ARBA00022750"/>
    </source>
</evidence>
<evidence type="ECO:0000313" key="9">
    <source>
        <dbReference type="Proteomes" id="UP001180020"/>
    </source>
</evidence>
<evidence type="ECO:0000256" key="2">
    <source>
        <dbReference type="ARBA" id="ARBA00022670"/>
    </source>
</evidence>
<evidence type="ECO:0000256" key="5">
    <source>
        <dbReference type="ARBA" id="ARBA00023180"/>
    </source>
</evidence>
<reference evidence="8" key="1">
    <citation type="journal article" date="2023" name="Nat. Commun.">
        <title>Diploid and tetraploid genomes of Acorus and the evolution of monocots.</title>
        <authorList>
            <person name="Ma L."/>
            <person name="Liu K.W."/>
            <person name="Li Z."/>
            <person name="Hsiao Y.Y."/>
            <person name="Qi Y."/>
            <person name="Fu T."/>
            <person name="Tang G.D."/>
            <person name="Zhang D."/>
            <person name="Sun W.H."/>
            <person name="Liu D.K."/>
            <person name="Li Y."/>
            <person name="Chen G.Z."/>
            <person name="Liu X.D."/>
            <person name="Liao X.Y."/>
            <person name="Jiang Y.T."/>
            <person name="Yu X."/>
            <person name="Hao Y."/>
            <person name="Huang J."/>
            <person name="Zhao X.W."/>
            <person name="Ke S."/>
            <person name="Chen Y.Y."/>
            <person name="Wu W.L."/>
            <person name="Hsu J.L."/>
            <person name="Lin Y.F."/>
            <person name="Huang M.D."/>
            <person name="Li C.Y."/>
            <person name="Huang L."/>
            <person name="Wang Z.W."/>
            <person name="Zhao X."/>
            <person name="Zhong W.Y."/>
            <person name="Peng D.H."/>
            <person name="Ahmad S."/>
            <person name="Lan S."/>
            <person name="Zhang J.S."/>
            <person name="Tsai W.C."/>
            <person name="Van de Peer Y."/>
            <person name="Liu Z.J."/>
        </authorList>
    </citation>
    <scope>NUCLEOTIDE SEQUENCE</scope>
    <source>
        <strain evidence="8">CP</strain>
    </source>
</reference>
<protein>
    <submittedName>
        <fullName evidence="8">Aspartic proteinase CDR1</fullName>
    </submittedName>
</protein>
<dbReference type="PANTHER" id="PTHR47967:SF128">
    <property type="entry name" value="ASPARTIC PROTEINASE CDR1-LIKE"/>
    <property type="match status" value="1"/>
</dbReference>
<dbReference type="InterPro" id="IPR032861">
    <property type="entry name" value="TAXi_N"/>
</dbReference>
<evidence type="ECO:0000313" key="8">
    <source>
        <dbReference type="EMBL" id="KAK1290024.1"/>
    </source>
</evidence>
<dbReference type="Gene3D" id="2.40.70.10">
    <property type="entry name" value="Acid Proteases"/>
    <property type="match status" value="2"/>
</dbReference>
<gene>
    <name evidence="8" type="primary">CDR1</name>
    <name evidence="8" type="ORF">QJS10_CPB18g01751</name>
</gene>
<dbReference type="GO" id="GO:0006508">
    <property type="term" value="P:proteolysis"/>
    <property type="evidence" value="ECO:0007669"/>
    <property type="project" value="UniProtKB-KW"/>
</dbReference>
<dbReference type="FunFam" id="2.40.70.10:FF:000033">
    <property type="entry name" value="Aspartyl protease family protein"/>
    <property type="match status" value="1"/>
</dbReference>
<dbReference type="InterPro" id="IPR021109">
    <property type="entry name" value="Peptidase_aspartic_dom_sf"/>
</dbReference>
<dbReference type="AlphaFoldDB" id="A0AAV9CN15"/>
<dbReference type="PANTHER" id="PTHR47967">
    <property type="entry name" value="OS07G0603500 PROTEIN-RELATED"/>
    <property type="match status" value="1"/>
</dbReference>
<keyword evidence="6" id="KW-0732">Signal</keyword>
<name>A0AAV9CN15_ACOCL</name>
<dbReference type="Proteomes" id="UP001180020">
    <property type="component" value="Unassembled WGS sequence"/>
</dbReference>
<keyword evidence="5" id="KW-0325">Glycoprotein</keyword>
<dbReference type="InterPro" id="IPR032799">
    <property type="entry name" value="TAXi_C"/>
</dbReference>
<feature type="chain" id="PRO_5043541289" evidence="6">
    <location>
        <begin position="19"/>
        <end position="437"/>
    </location>
</feature>
<evidence type="ECO:0000256" key="6">
    <source>
        <dbReference type="SAM" id="SignalP"/>
    </source>
</evidence>
<dbReference type="InterPro" id="IPR051708">
    <property type="entry name" value="Plant_Aspart_Prot_A1"/>
</dbReference>
<keyword evidence="3" id="KW-0064">Aspartyl protease</keyword>
<dbReference type="Pfam" id="PF14541">
    <property type="entry name" value="TAXi_C"/>
    <property type="match status" value="1"/>
</dbReference>
<dbReference type="InterPro" id="IPR033121">
    <property type="entry name" value="PEPTIDASE_A1"/>
</dbReference>
<evidence type="ECO:0000256" key="4">
    <source>
        <dbReference type="ARBA" id="ARBA00022801"/>
    </source>
</evidence>
<proteinExistence type="inferred from homology"/>
<dbReference type="Pfam" id="PF14543">
    <property type="entry name" value="TAXi_N"/>
    <property type="match status" value="1"/>
</dbReference>
<dbReference type="GO" id="GO:0005576">
    <property type="term" value="C:extracellular region"/>
    <property type="evidence" value="ECO:0007669"/>
    <property type="project" value="TreeGrafter"/>
</dbReference>
<evidence type="ECO:0000259" key="7">
    <source>
        <dbReference type="PROSITE" id="PS51767"/>
    </source>
</evidence>